<evidence type="ECO:0000313" key="1">
    <source>
        <dbReference type="EMBL" id="QCE06857.1"/>
    </source>
</evidence>
<evidence type="ECO:0000313" key="2">
    <source>
        <dbReference type="Proteomes" id="UP000501690"/>
    </source>
</evidence>
<protein>
    <submittedName>
        <fullName evidence="1">AP2-like factor</fullName>
    </submittedName>
</protein>
<reference evidence="1 2" key="1">
    <citation type="submission" date="2019-04" db="EMBL/GenBank/DDBJ databases">
        <title>An improved genome assembly and genetic linkage map for asparagus bean, Vigna unguiculata ssp. sesquipedialis.</title>
        <authorList>
            <person name="Xia Q."/>
            <person name="Zhang R."/>
            <person name="Dong Y."/>
        </authorList>
    </citation>
    <scope>NUCLEOTIDE SEQUENCE [LARGE SCALE GENOMIC DNA]</scope>
    <source>
        <tissue evidence="1">Leaf</tissue>
    </source>
</reference>
<dbReference type="Proteomes" id="UP000501690">
    <property type="component" value="Linkage Group LG9"/>
</dbReference>
<proteinExistence type="predicted"/>
<dbReference type="AlphaFoldDB" id="A0A4D6N4A4"/>
<name>A0A4D6N4A4_VIGUN</name>
<accession>A0A4D6N4A4</accession>
<gene>
    <name evidence="1" type="ORF">DEO72_LG9g1871</name>
</gene>
<sequence>MAGLLVEGGSARAEDHFATAAGEEKSSWTEVAKLVVSRHHFYRRTRRWESHIWDCGKQVYLGEVAIRGFVLDYVFHLSSLSTRGSGRQKRPEEEREGLVRRTWGATSLLVTTWASPKRLMLSGSSLGGCVEEKDSWTRMIKEQRMKRERIQPCRYVFSVGQ</sequence>
<keyword evidence="2" id="KW-1185">Reference proteome</keyword>
<organism evidence="1 2">
    <name type="scientific">Vigna unguiculata</name>
    <name type="common">Cowpea</name>
    <dbReference type="NCBI Taxonomy" id="3917"/>
    <lineage>
        <taxon>Eukaryota</taxon>
        <taxon>Viridiplantae</taxon>
        <taxon>Streptophyta</taxon>
        <taxon>Embryophyta</taxon>
        <taxon>Tracheophyta</taxon>
        <taxon>Spermatophyta</taxon>
        <taxon>Magnoliopsida</taxon>
        <taxon>eudicotyledons</taxon>
        <taxon>Gunneridae</taxon>
        <taxon>Pentapetalae</taxon>
        <taxon>rosids</taxon>
        <taxon>fabids</taxon>
        <taxon>Fabales</taxon>
        <taxon>Fabaceae</taxon>
        <taxon>Papilionoideae</taxon>
        <taxon>50 kb inversion clade</taxon>
        <taxon>NPAAA clade</taxon>
        <taxon>indigoferoid/millettioid clade</taxon>
        <taxon>Phaseoleae</taxon>
        <taxon>Vigna</taxon>
    </lineage>
</organism>
<dbReference type="EMBL" id="CP039353">
    <property type="protein sequence ID" value="QCE06857.1"/>
    <property type="molecule type" value="Genomic_DNA"/>
</dbReference>